<sequence length="508" mass="59307">MGFSRFFSLFLFCLIIVSCHEEKKNANINVQLDDLADWNIREYSLSSRKIRHEIDSLRLLPLRMYADEYTRKYYASGAPFLWITRSGIDEKADTLLAYLQKASSSGLRESNFYISELQTNLRRIRQLDFDPENNINAVFGRTEFLLTKAYLRYVCGQRFGYVQPNQIFNRLEQTDTTQKAPFRRLYDIETESADQEFVHKALSLLKDGNFTDFFQDIQPDNPLYRQLTDHYLQTQNPETRRKAIVNIERSRWRTPLAAHDKYVWVNLAAATLYAVNENKPEYLDMKICIGSPKNKTPMLQSRIERVDMNPYWNIPYSIVKKEIAPRHAGDEAYFSRNRYRIFNKETGEELPPVAVTSDMLTSGRYRVRQDNGEGNSLGRLIFRFPNNYSIYLHDTNNRQAFKRTNRAISHGCIRIEKPLELAVFLLDSPEEKTVNKLREAIGLPPLNSSVPIEKKEGEQLKVGIQRFDPSIPVVIDYYTLYPKPDGGWEESPDPYGYDEILLKKLEAF</sequence>
<dbReference type="GO" id="GO:0009252">
    <property type="term" value="P:peptidoglycan biosynthetic process"/>
    <property type="evidence" value="ECO:0007669"/>
    <property type="project" value="UniProtKB-UniPathway"/>
</dbReference>
<name>A0A6N3FXB9_9BACT</name>
<dbReference type="PANTHER" id="PTHR41533">
    <property type="entry name" value="L,D-TRANSPEPTIDASE HI_1667-RELATED"/>
    <property type="match status" value="1"/>
</dbReference>
<dbReference type="Pfam" id="PF20142">
    <property type="entry name" value="Scaffold"/>
    <property type="match status" value="1"/>
</dbReference>
<reference evidence="9" key="1">
    <citation type="submission" date="2019-11" db="EMBL/GenBank/DDBJ databases">
        <authorList>
            <person name="Feng L."/>
        </authorList>
    </citation>
    <scope>NUCLEOTIDE SEQUENCE</scope>
    <source>
        <strain evidence="9">PclaraLFYP37</strain>
    </source>
</reference>
<keyword evidence="3" id="KW-0808">Transferase</keyword>
<dbReference type="Pfam" id="PF03734">
    <property type="entry name" value="YkuD"/>
    <property type="match status" value="1"/>
</dbReference>
<keyword evidence="5 7" id="KW-0573">Peptidoglycan synthesis</keyword>
<organism evidence="9">
    <name type="scientific">Paraprevotella clara</name>
    <dbReference type="NCBI Taxonomy" id="454154"/>
    <lineage>
        <taxon>Bacteria</taxon>
        <taxon>Pseudomonadati</taxon>
        <taxon>Bacteroidota</taxon>
        <taxon>Bacteroidia</taxon>
        <taxon>Bacteroidales</taxon>
        <taxon>Prevotellaceae</taxon>
        <taxon>Paraprevotella</taxon>
    </lineage>
</organism>
<evidence type="ECO:0000256" key="4">
    <source>
        <dbReference type="ARBA" id="ARBA00022960"/>
    </source>
</evidence>
<keyword evidence="6 7" id="KW-0961">Cell wall biogenesis/degradation</keyword>
<dbReference type="GO" id="GO:0016740">
    <property type="term" value="F:transferase activity"/>
    <property type="evidence" value="ECO:0007669"/>
    <property type="project" value="UniProtKB-KW"/>
</dbReference>
<dbReference type="GO" id="GO:0071555">
    <property type="term" value="P:cell wall organization"/>
    <property type="evidence" value="ECO:0007669"/>
    <property type="project" value="UniProtKB-UniRule"/>
</dbReference>
<feature type="active site" description="Proton donor/acceptor" evidence="7">
    <location>
        <position position="393"/>
    </location>
</feature>
<evidence type="ECO:0000259" key="8">
    <source>
        <dbReference type="PROSITE" id="PS52029"/>
    </source>
</evidence>
<protein>
    <submittedName>
        <fullName evidence="9">Murein L,D-transpeptidase</fullName>
    </submittedName>
</protein>
<accession>A0A6N3FXB9</accession>
<dbReference type="InterPro" id="IPR005490">
    <property type="entry name" value="LD_TPept_cat_dom"/>
</dbReference>
<evidence type="ECO:0000256" key="6">
    <source>
        <dbReference type="ARBA" id="ARBA00023316"/>
    </source>
</evidence>
<comment type="pathway">
    <text evidence="1 7">Cell wall biogenesis; peptidoglycan biosynthesis.</text>
</comment>
<dbReference type="InterPro" id="IPR052905">
    <property type="entry name" value="LD-transpeptidase_YkuD-like"/>
</dbReference>
<dbReference type="InterPro" id="IPR038063">
    <property type="entry name" value="Transpep_catalytic_dom"/>
</dbReference>
<dbReference type="Gene3D" id="2.40.440.10">
    <property type="entry name" value="L,D-transpeptidase catalytic domain-like"/>
    <property type="match status" value="1"/>
</dbReference>
<evidence type="ECO:0000313" key="9">
    <source>
        <dbReference type="EMBL" id="VYU56003.1"/>
    </source>
</evidence>
<evidence type="ECO:0000256" key="2">
    <source>
        <dbReference type="ARBA" id="ARBA00005992"/>
    </source>
</evidence>
<evidence type="ECO:0000256" key="3">
    <source>
        <dbReference type="ARBA" id="ARBA00022679"/>
    </source>
</evidence>
<dbReference type="InterPro" id="IPR045380">
    <property type="entry name" value="LD_TPept_scaffold_dom"/>
</dbReference>
<dbReference type="CDD" id="cd16913">
    <property type="entry name" value="YkuD_like"/>
    <property type="match status" value="1"/>
</dbReference>
<evidence type="ECO:0000256" key="1">
    <source>
        <dbReference type="ARBA" id="ARBA00004752"/>
    </source>
</evidence>
<proteinExistence type="inferred from homology"/>
<dbReference type="SUPFAM" id="SSF141523">
    <property type="entry name" value="L,D-transpeptidase catalytic domain-like"/>
    <property type="match status" value="1"/>
</dbReference>
<dbReference type="EMBL" id="CACRUT010000023">
    <property type="protein sequence ID" value="VYU56003.1"/>
    <property type="molecule type" value="Genomic_DNA"/>
</dbReference>
<feature type="active site" description="Nucleophile" evidence="7">
    <location>
        <position position="412"/>
    </location>
</feature>
<dbReference type="UniPathway" id="UPA00219"/>
<evidence type="ECO:0000256" key="5">
    <source>
        <dbReference type="ARBA" id="ARBA00022984"/>
    </source>
</evidence>
<evidence type="ECO:0000256" key="7">
    <source>
        <dbReference type="PROSITE-ProRule" id="PRU01373"/>
    </source>
</evidence>
<keyword evidence="4 7" id="KW-0133">Cell shape</keyword>
<dbReference type="GO" id="GO:0004180">
    <property type="term" value="F:carboxypeptidase activity"/>
    <property type="evidence" value="ECO:0007669"/>
    <property type="project" value="UniProtKB-ARBA"/>
</dbReference>
<dbReference type="PROSITE" id="PS51257">
    <property type="entry name" value="PROKAR_LIPOPROTEIN"/>
    <property type="match status" value="1"/>
</dbReference>
<feature type="domain" description="L,D-TPase catalytic" evidence="8">
    <location>
        <begin position="261"/>
        <end position="437"/>
    </location>
</feature>
<comment type="similarity">
    <text evidence="2">Belongs to the YkuD family.</text>
</comment>
<dbReference type="PANTHER" id="PTHR41533:SF2">
    <property type="entry name" value="BLR7131 PROTEIN"/>
    <property type="match status" value="1"/>
</dbReference>
<dbReference type="AlphaFoldDB" id="A0A6N3FXB9"/>
<dbReference type="PROSITE" id="PS52029">
    <property type="entry name" value="LD_TPASE"/>
    <property type="match status" value="1"/>
</dbReference>
<gene>
    <name evidence="9" type="ORF">PCLFYP37_00238</name>
</gene>
<dbReference type="GO" id="GO:0008360">
    <property type="term" value="P:regulation of cell shape"/>
    <property type="evidence" value="ECO:0007669"/>
    <property type="project" value="UniProtKB-UniRule"/>
</dbReference>